<dbReference type="Proteomes" id="UP001148018">
    <property type="component" value="Unassembled WGS sequence"/>
</dbReference>
<keyword evidence="1" id="KW-1133">Transmembrane helix</keyword>
<organism evidence="2 3">
    <name type="scientific">Muraenolepis orangiensis</name>
    <name type="common">Patagonian moray cod</name>
    <dbReference type="NCBI Taxonomy" id="630683"/>
    <lineage>
        <taxon>Eukaryota</taxon>
        <taxon>Metazoa</taxon>
        <taxon>Chordata</taxon>
        <taxon>Craniata</taxon>
        <taxon>Vertebrata</taxon>
        <taxon>Euteleostomi</taxon>
        <taxon>Actinopterygii</taxon>
        <taxon>Neopterygii</taxon>
        <taxon>Teleostei</taxon>
        <taxon>Neoteleostei</taxon>
        <taxon>Acanthomorphata</taxon>
        <taxon>Zeiogadaria</taxon>
        <taxon>Gadariae</taxon>
        <taxon>Gadiformes</taxon>
        <taxon>Muraenolepidoidei</taxon>
        <taxon>Muraenolepididae</taxon>
        <taxon>Muraenolepis</taxon>
    </lineage>
</organism>
<keyword evidence="1" id="KW-0472">Membrane</keyword>
<proteinExistence type="predicted"/>
<protein>
    <recommendedName>
        <fullName evidence="4">Beta-1,4-galactosyltransferase 2</fullName>
    </recommendedName>
</protein>
<evidence type="ECO:0000313" key="3">
    <source>
        <dbReference type="Proteomes" id="UP001148018"/>
    </source>
</evidence>
<sequence>MARLLLGRTLERICKGVLLLCLLHFLIMMILYFDVYTQRFDIFSRFNNGRNGSRSGAAANGGTVAAAGGHHFYFYNLSRPNATLAGYLAAGERLLPTAKPSLKPLPPCPEIPLGLGE</sequence>
<dbReference type="OrthoDB" id="10016069at2759"/>
<gene>
    <name evidence="2" type="ORF">NHX12_004042</name>
</gene>
<name>A0A9Q0DTP9_9TELE</name>
<feature type="transmembrane region" description="Helical" evidence="1">
    <location>
        <begin position="12"/>
        <end position="33"/>
    </location>
</feature>
<dbReference type="EMBL" id="JANIIK010000111">
    <property type="protein sequence ID" value="KAJ3594735.1"/>
    <property type="molecule type" value="Genomic_DNA"/>
</dbReference>
<evidence type="ECO:0000256" key="1">
    <source>
        <dbReference type="SAM" id="Phobius"/>
    </source>
</evidence>
<keyword evidence="1" id="KW-0812">Transmembrane</keyword>
<comment type="caution">
    <text evidence="2">The sequence shown here is derived from an EMBL/GenBank/DDBJ whole genome shotgun (WGS) entry which is preliminary data.</text>
</comment>
<evidence type="ECO:0000313" key="2">
    <source>
        <dbReference type="EMBL" id="KAJ3594735.1"/>
    </source>
</evidence>
<evidence type="ECO:0008006" key="4">
    <source>
        <dbReference type="Google" id="ProtNLM"/>
    </source>
</evidence>
<keyword evidence="3" id="KW-1185">Reference proteome</keyword>
<accession>A0A9Q0DTP9</accession>
<reference evidence="2" key="1">
    <citation type="submission" date="2022-07" db="EMBL/GenBank/DDBJ databases">
        <title>Chromosome-level genome of Muraenolepis orangiensis.</title>
        <authorList>
            <person name="Kim J."/>
        </authorList>
    </citation>
    <scope>NUCLEOTIDE SEQUENCE</scope>
    <source>
        <strain evidence="2">KU_S4_2022</strain>
        <tissue evidence="2">Muscle</tissue>
    </source>
</reference>
<dbReference type="AlphaFoldDB" id="A0A9Q0DTP9"/>